<dbReference type="AlphaFoldDB" id="A0A0N7KUB0"/>
<dbReference type="InParanoid" id="A0A0N7KUB0"/>
<feature type="compositionally biased region" description="Basic and acidic residues" evidence="1">
    <location>
        <begin position="167"/>
        <end position="178"/>
    </location>
</feature>
<reference evidence="2 3" key="3">
    <citation type="journal article" date="2013" name="Rice">
        <title>Improvement of the Oryza sativa Nipponbare reference genome using next generation sequence and optical map data.</title>
        <authorList>
            <person name="Kawahara Y."/>
            <person name="de la Bastide M."/>
            <person name="Hamilton J.P."/>
            <person name="Kanamori H."/>
            <person name="McCombie W.R."/>
            <person name="Ouyang S."/>
            <person name="Schwartz D.C."/>
            <person name="Tanaka T."/>
            <person name="Wu J."/>
            <person name="Zhou S."/>
            <person name="Childs K.L."/>
            <person name="Davidson R.M."/>
            <person name="Lin H."/>
            <person name="Quesada-Ocampo L."/>
            <person name="Vaillancourt B."/>
            <person name="Sakai H."/>
            <person name="Lee S.S."/>
            <person name="Kim J."/>
            <person name="Numa H."/>
            <person name="Itoh T."/>
            <person name="Buell C.R."/>
            <person name="Matsumoto T."/>
        </authorList>
    </citation>
    <scope>NUCLEOTIDE SEQUENCE [LARGE SCALE GENOMIC DNA]</scope>
    <source>
        <strain evidence="3">cv. Nipponbare</strain>
    </source>
</reference>
<keyword evidence="3" id="KW-1185">Reference proteome</keyword>
<protein>
    <submittedName>
        <fullName evidence="2">Os12g0595750 protein</fullName>
    </submittedName>
</protein>
<gene>
    <name evidence="2" type="ordered locus">Os12g0595750</name>
    <name evidence="2" type="ORF">OSNPB_120595750</name>
</gene>
<feature type="compositionally biased region" description="Basic and acidic residues" evidence="1">
    <location>
        <begin position="194"/>
        <end position="204"/>
    </location>
</feature>
<feature type="compositionally biased region" description="Low complexity" evidence="1">
    <location>
        <begin position="143"/>
        <end position="158"/>
    </location>
</feature>
<sequence>MRPSTMGTPGSCPCSLRPSAIRAPCPRGEHNPHEGDVWLWLLQSPFPEERLKGPRCGDLDAPSPASSPCIFPSCPPSQLGVVRRSRRRLRGLVDVVDGDGRREREAARPDLAHRQPDLEREAGAWTPSATALCSCSRARALSSLPPSATSPLAPLARRPALRHARRRAAEGRRREQRRERGRKAALLIASRLPATRERRASRGR</sequence>
<reference evidence="2 3" key="2">
    <citation type="journal article" date="2013" name="Plant Cell Physiol.">
        <title>Rice Annotation Project Database (RAP-DB): an integrative and interactive database for rice genomics.</title>
        <authorList>
            <person name="Sakai H."/>
            <person name="Lee S.S."/>
            <person name="Tanaka T."/>
            <person name="Numa H."/>
            <person name="Kim J."/>
            <person name="Kawahara Y."/>
            <person name="Wakimoto H."/>
            <person name="Yang C.C."/>
            <person name="Iwamoto M."/>
            <person name="Abe T."/>
            <person name="Yamada Y."/>
            <person name="Muto A."/>
            <person name="Inokuchi H."/>
            <person name="Ikemura T."/>
            <person name="Matsumoto T."/>
            <person name="Sasaki T."/>
            <person name="Itoh T."/>
        </authorList>
    </citation>
    <scope>NUCLEOTIDE SEQUENCE [LARGE SCALE GENOMIC DNA]</scope>
    <source>
        <strain evidence="3">cv. Nipponbare</strain>
    </source>
</reference>
<evidence type="ECO:0000256" key="1">
    <source>
        <dbReference type="SAM" id="MobiDB-lite"/>
    </source>
</evidence>
<organism evidence="2 3">
    <name type="scientific">Oryza sativa subsp. japonica</name>
    <name type="common">Rice</name>
    <dbReference type="NCBI Taxonomy" id="39947"/>
    <lineage>
        <taxon>Eukaryota</taxon>
        <taxon>Viridiplantae</taxon>
        <taxon>Streptophyta</taxon>
        <taxon>Embryophyta</taxon>
        <taxon>Tracheophyta</taxon>
        <taxon>Spermatophyta</taxon>
        <taxon>Magnoliopsida</taxon>
        <taxon>Liliopsida</taxon>
        <taxon>Poales</taxon>
        <taxon>Poaceae</taxon>
        <taxon>BOP clade</taxon>
        <taxon>Oryzoideae</taxon>
        <taxon>Oryzeae</taxon>
        <taxon>Oryzinae</taxon>
        <taxon>Oryza</taxon>
        <taxon>Oryza sativa</taxon>
    </lineage>
</organism>
<dbReference type="Proteomes" id="UP000059680">
    <property type="component" value="Chromosome 12"/>
</dbReference>
<evidence type="ECO:0000313" key="3">
    <source>
        <dbReference type="Proteomes" id="UP000059680"/>
    </source>
</evidence>
<reference evidence="3" key="1">
    <citation type="journal article" date="2005" name="Nature">
        <title>The map-based sequence of the rice genome.</title>
        <authorList>
            <consortium name="International rice genome sequencing project (IRGSP)"/>
            <person name="Matsumoto T."/>
            <person name="Wu J."/>
            <person name="Kanamori H."/>
            <person name="Katayose Y."/>
            <person name="Fujisawa M."/>
            <person name="Namiki N."/>
            <person name="Mizuno H."/>
            <person name="Yamamoto K."/>
            <person name="Antonio B.A."/>
            <person name="Baba T."/>
            <person name="Sakata K."/>
            <person name="Nagamura Y."/>
            <person name="Aoki H."/>
            <person name="Arikawa K."/>
            <person name="Arita K."/>
            <person name="Bito T."/>
            <person name="Chiden Y."/>
            <person name="Fujitsuka N."/>
            <person name="Fukunaka R."/>
            <person name="Hamada M."/>
            <person name="Harada C."/>
            <person name="Hayashi A."/>
            <person name="Hijishita S."/>
            <person name="Honda M."/>
            <person name="Hosokawa S."/>
            <person name="Ichikawa Y."/>
            <person name="Idonuma A."/>
            <person name="Iijima M."/>
            <person name="Ikeda M."/>
            <person name="Ikeno M."/>
            <person name="Ito K."/>
            <person name="Ito S."/>
            <person name="Ito T."/>
            <person name="Ito Y."/>
            <person name="Ito Y."/>
            <person name="Iwabuchi A."/>
            <person name="Kamiya K."/>
            <person name="Karasawa W."/>
            <person name="Kurita K."/>
            <person name="Katagiri S."/>
            <person name="Kikuta A."/>
            <person name="Kobayashi H."/>
            <person name="Kobayashi N."/>
            <person name="Machita K."/>
            <person name="Maehara T."/>
            <person name="Masukawa M."/>
            <person name="Mizubayashi T."/>
            <person name="Mukai Y."/>
            <person name="Nagasaki H."/>
            <person name="Nagata Y."/>
            <person name="Naito S."/>
            <person name="Nakashima M."/>
            <person name="Nakama Y."/>
            <person name="Nakamichi Y."/>
            <person name="Nakamura M."/>
            <person name="Meguro A."/>
            <person name="Negishi M."/>
            <person name="Ohta I."/>
            <person name="Ohta T."/>
            <person name="Okamoto M."/>
            <person name="Ono N."/>
            <person name="Saji S."/>
            <person name="Sakaguchi M."/>
            <person name="Sakai K."/>
            <person name="Shibata M."/>
            <person name="Shimokawa T."/>
            <person name="Song J."/>
            <person name="Takazaki Y."/>
            <person name="Terasawa K."/>
            <person name="Tsugane M."/>
            <person name="Tsuji K."/>
            <person name="Ueda S."/>
            <person name="Waki K."/>
            <person name="Yamagata H."/>
            <person name="Yamamoto M."/>
            <person name="Yamamoto S."/>
            <person name="Yamane H."/>
            <person name="Yoshiki S."/>
            <person name="Yoshihara R."/>
            <person name="Yukawa K."/>
            <person name="Zhong H."/>
            <person name="Yano M."/>
            <person name="Yuan Q."/>
            <person name="Ouyang S."/>
            <person name="Liu J."/>
            <person name="Jones K.M."/>
            <person name="Gansberger K."/>
            <person name="Moffat K."/>
            <person name="Hill J."/>
            <person name="Bera J."/>
            <person name="Fadrosh D."/>
            <person name="Jin S."/>
            <person name="Johri S."/>
            <person name="Kim M."/>
            <person name="Overton L."/>
            <person name="Reardon M."/>
            <person name="Tsitrin T."/>
            <person name="Vuong H."/>
            <person name="Weaver B."/>
            <person name="Ciecko A."/>
            <person name="Tallon L."/>
            <person name="Jackson J."/>
            <person name="Pai G."/>
            <person name="Aken S.V."/>
            <person name="Utterback T."/>
            <person name="Reidmuller S."/>
            <person name="Feldblyum T."/>
            <person name="Hsiao J."/>
            <person name="Zismann V."/>
            <person name="Iobst S."/>
            <person name="de Vazeille A.R."/>
            <person name="Buell C.R."/>
            <person name="Ying K."/>
            <person name="Li Y."/>
            <person name="Lu T."/>
            <person name="Huang Y."/>
            <person name="Zhao Q."/>
            <person name="Feng Q."/>
            <person name="Zhang L."/>
            <person name="Zhu J."/>
            <person name="Weng Q."/>
            <person name="Mu J."/>
            <person name="Lu Y."/>
            <person name="Fan D."/>
            <person name="Liu Y."/>
            <person name="Guan J."/>
            <person name="Zhang Y."/>
            <person name="Yu S."/>
            <person name="Liu X."/>
            <person name="Zhang Y."/>
            <person name="Hong G."/>
            <person name="Han B."/>
            <person name="Choisne N."/>
            <person name="Demange N."/>
            <person name="Orjeda G."/>
            <person name="Samain S."/>
            <person name="Cattolico L."/>
            <person name="Pelletier E."/>
            <person name="Couloux A."/>
            <person name="Segurens B."/>
            <person name="Wincker P."/>
            <person name="D'Hont A."/>
            <person name="Scarpelli C."/>
            <person name="Weissenbach J."/>
            <person name="Salanoubat M."/>
            <person name="Quetier F."/>
            <person name="Yu Y."/>
            <person name="Kim H.R."/>
            <person name="Rambo T."/>
            <person name="Currie J."/>
            <person name="Collura K."/>
            <person name="Luo M."/>
            <person name="Yang T."/>
            <person name="Ammiraju J.S.S."/>
            <person name="Engler F."/>
            <person name="Soderlund C."/>
            <person name="Wing R.A."/>
            <person name="Palmer L.E."/>
            <person name="de la Bastide M."/>
            <person name="Spiegel L."/>
            <person name="Nascimento L."/>
            <person name="Zutavern T."/>
            <person name="O'Shaughnessy A."/>
            <person name="Dike S."/>
            <person name="Dedhia N."/>
            <person name="Preston R."/>
            <person name="Balija V."/>
            <person name="McCombie W.R."/>
            <person name="Chow T."/>
            <person name="Chen H."/>
            <person name="Chung M."/>
            <person name="Chen C."/>
            <person name="Shaw J."/>
            <person name="Wu H."/>
            <person name="Hsiao K."/>
            <person name="Chao Y."/>
            <person name="Chu M."/>
            <person name="Cheng C."/>
            <person name="Hour A."/>
            <person name="Lee P."/>
            <person name="Lin S."/>
            <person name="Lin Y."/>
            <person name="Liou J."/>
            <person name="Liu S."/>
            <person name="Hsing Y."/>
            <person name="Raghuvanshi S."/>
            <person name="Mohanty A."/>
            <person name="Bharti A.K."/>
            <person name="Gaur A."/>
            <person name="Gupta V."/>
            <person name="Kumar D."/>
            <person name="Ravi V."/>
            <person name="Vij S."/>
            <person name="Kapur A."/>
            <person name="Khurana P."/>
            <person name="Khurana P."/>
            <person name="Khurana J.P."/>
            <person name="Tyagi A.K."/>
            <person name="Gaikwad K."/>
            <person name="Singh A."/>
            <person name="Dalal V."/>
            <person name="Srivastava S."/>
            <person name="Dixit A."/>
            <person name="Pal A.K."/>
            <person name="Ghazi I.A."/>
            <person name="Yadav M."/>
            <person name="Pandit A."/>
            <person name="Bhargava A."/>
            <person name="Sureshbabu K."/>
            <person name="Batra K."/>
            <person name="Sharma T.R."/>
            <person name="Mohapatra T."/>
            <person name="Singh N.K."/>
            <person name="Messing J."/>
            <person name="Nelson A.B."/>
            <person name="Fuks G."/>
            <person name="Kavchok S."/>
            <person name="Keizer G."/>
            <person name="Linton E."/>
            <person name="Llaca V."/>
            <person name="Song R."/>
            <person name="Tanyolac B."/>
            <person name="Young S."/>
            <person name="Ho-Il K."/>
            <person name="Hahn J.H."/>
            <person name="Sangsakoo G."/>
            <person name="Vanavichit A."/>
            <person name="de Mattos Luiz.A.T."/>
            <person name="Zimmer P.D."/>
            <person name="Malone G."/>
            <person name="Dellagostin O."/>
            <person name="de Oliveira A.C."/>
            <person name="Bevan M."/>
            <person name="Bancroft I."/>
            <person name="Minx P."/>
            <person name="Cordum H."/>
            <person name="Wilson R."/>
            <person name="Cheng Z."/>
            <person name="Jin W."/>
            <person name="Jiang J."/>
            <person name="Leong S.A."/>
            <person name="Iwama H."/>
            <person name="Gojobori T."/>
            <person name="Itoh T."/>
            <person name="Niimura Y."/>
            <person name="Fujii Y."/>
            <person name="Habara T."/>
            <person name="Sakai H."/>
            <person name="Sato Y."/>
            <person name="Wilson G."/>
            <person name="Kumar K."/>
            <person name="McCouch S."/>
            <person name="Juretic N."/>
            <person name="Hoen D."/>
            <person name="Wright S."/>
            <person name="Bruskiewich R."/>
            <person name="Bureau T."/>
            <person name="Miyao A."/>
            <person name="Hirochika H."/>
            <person name="Nishikawa T."/>
            <person name="Kadowaki K."/>
            <person name="Sugiura M."/>
            <person name="Burr B."/>
            <person name="Sasaki T."/>
        </authorList>
    </citation>
    <scope>NUCLEOTIDE SEQUENCE [LARGE SCALE GENOMIC DNA]</scope>
    <source>
        <strain evidence="3">cv. Nipponbare</strain>
    </source>
</reference>
<proteinExistence type="predicted"/>
<accession>A0A0N7KUB0</accession>
<dbReference type="EMBL" id="AP014968">
    <property type="protein sequence ID" value="BAT17914.1"/>
    <property type="molecule type" value="Genomic_DNA"/>
</dbReference>
<evidence type="ECO:0000313" key="2">
    <source>
        <dbReference type="EMBL" id="BAT17914.1"/>
    </source>
</evidence>
<name>A0A0N7KUB0_ORYSJ</name>
<dbReference type="SMR" id="A0A0N7KUB0"/>
<feature type="region of interest" description="Disordered" evidence="1">
    <location>
        <begin position="143"/>
        <end position="204"/>
    </location>
</feature>
<dbReference type="PaxDb" id="39947-A0A0N7KUB0"/>